<comment type="cofactor">
    <cofactor evidence="1">
        <name>[4Fe-4S] cluster</name>
        <dbReference type="ChEBI" id="CHEBI:49883"/>
    </cofactor>
</comment>
<dbReference type="GO" id="GO:0051536">
    <property type="term" value="F:iron-sulfur cluster binding"/>
    <property type="evidence" value="ECO:0007669"/>
    <property type="project" value="UniProtKB-KW"/>
</dbReference>
<evidence type="ECO:0000256" key="9">
    <source>
        <dbReference type="ARBA" id="ARBA00023295"/>
    </source>
</evidence>
<keyword evidence="9" id="KW-0326">Glycosidase</keyword>
<reference evidence="11 12" key="1">
    <citation type="submission" date="2018-12" db="EMBL/GenBank/DDBJ databases">
        <title>Genome Sequence of Candidatus Viridilinea halotolerans isolated from saline sulfide-rich spring.</title>
        <authorList>
            <person name="Grouzdev D.S."/>
            <person name="Burganskaya E.I."/>
            <person name="Krutkina M.S."/>
            <person name="Sukhacheva M.V."/>
            <person name="Gorlenko V.M."/>
        </authorList>
    </citation>
    <scope>NUCLEOTIDE SEQUENCE [LARGE SCALE GENOMIC DNA]</scope>
    <source>
        <strain evidence="11">Chok-6</strain>
    </source>
</reference>
<dbReference type="GO" id="GO:0035485">
    <property type="term" value="F:adenine/guanine mispair binding"/>
    <property type="evidence" value="ECO:0007669"/>
    <property type="project" value="TreeGrafter"/>
</dbReference>
<keyword evidence="8" id="KW-0234">DNA repair</keyword>
<dbReference type="GO" id="GO:0006298">
    <property type="term" value="P:mismatch repair"/>
    <property type="evidence" value="ECO:0007669"/>
    <property type="project" value="TreeGrafter"/>
</dbReference>
<keyword evidence="5" id="KW-0378">Hydrolase</keyword>
<dbReference type="InterPro" id="IPR003265">
    <property type="entry name" value="HhH-GPD_domain"/>
</dbReference>
<dbReference type="Pfam" id="PF00730">
    <property type="entry name" value="HhH-GPD"/>
    <property type="match status" value="1"/>
</dbReference>
<dbReference type="InterPro" id="IPR004035">
    <property type="entry name" value="Endouclease-III_FeS-bd_BS"/>
</dbReference>
<comment type="caution">
    <text evidence="11">The sequence shown here is derived from an EMBL/GenBank/DDBJ whole genome shotgun (WGS) entry which is preliminary data.</text>
</comment>
<evidence type="ECO:0000256" key="8">
    <source>
        <dbReference type="ARBA" id="ARBA00023204"/>
    </source>
</evidence>
<evidence type="ECO:0000256" key="1">
    <source>
        <dbReference type="ARBA" id="ARBA00001966"/>
    </source>
</evidence>
<dbReference type="InterPro" id="IPR011257">
    <property type="entry name" value="DNA_glycosylase"/>
</dbReference>
<dbReference type="PANTHER" id="PTHR42944">
    <property type="entry name" value="ADENINE DNA GLYCOSYLASE"/>
    <property type="match status" value="1"/>
</dbReference>
<dbReference type="Gene3D" id="1.10.340.30">
    <property type="entry name" value="Hypothetical protein, domain 2"/>
    <property type="match status" value="1"/>
</dbReference>
<keyword evidence="6" id="KW-0408">Iron</keyword>
<dbReference type="SMART" id="SM00478">
    <property type="entry name" value="ENDO3c"/>
    <property type="match status" value="1"/>
</dbReference>
<dbReference type="AlphaFoldDB" id="A0A426TVH4"/>
<evidence type="ECO:0000259" key="10">
    <source>
        <dbReference type="SMART" id="SM00478"/>
    </source>
</evidence>
<dbReference type="PANTHER" id="PTHR42944:SF1">
    <property type="entry name" value="ADENINE DNA GLYCOSYLASE"/>
    <property type="match status" value="1"/>
</dbReference>
<dbReference type="CDD" id="cd00056">
    <property type="entry name" value="ENDO3c"/>
    <property type="match status" value="1"/>
</dbReference>
<name>A0A426TVH4_9CHLR</name>
<evidence type="ECO:0000256" key="4">
    <source>
        <dbReference type="ARBA" id="ARBA00022763"/>
    </source>
</evidence>
<organism evidence="11 12">
    <name type="scientific">Candidatus Viridilinea halotolerans</name>
    <dbReference type="NCBI Taxonomy" id="2491704"/>
    <lineage>
        <taxon>Bacteria</taxon>
        <taxon>Bacillati</taxon>
        <taxon>Chloroflexota</taxon>
        <taxon>Chloroflexia</taxon>
        <taxon>Chloroflexales</taxon>
        <taxon>Chloroflexineae</taxon>
        <taxon>Oscillochloridaceae</taxon>
        <taxon>Candidatus Viridilinea</taxon>
    </lineage>
</organism>
<dbReference type="Proteomes" id="UP000280307">
    <property type="component" value="Unassembled WGS sequence"/>
</dbReference>
<accession>A0A426TVH4</accession>
<dbReference type="GO" id="GO:0032357">
    <property type="term" value="F:oxidized purine DNA binding"/>
    <property type="evidence" value="ECO:0007669"/>
    <property type="project" value="TreeGrafter"/>
</dbReference>
<keyword evidence="4" id="KW-0227">DNA damage</keyword>
<comment type="similarity">
    <text evidence="2">Belongs to the Nth/MutY family.</text>
</comment>
<evidence type="ECO:0000313" key="11">
    <source>
        <dbReference type="EMBL" id="RRR69438.1"/>
    </source>
</evidence>
<evidence type="ECO:0000256" key="6">
    <source>
        <dbReference type="ARBA" id="ARBA00023004"/>
    </source>
</evidence>
<dbReference type="GO" id="GO:0046872">
    <property type="term" value="F:metal ion binding"/>
    <property type="evidence" value="ECO:0007669"/>
    <property type="project" value="UniProtKB-KW"/>
</dbReference>
<proteinExistence type="inferred from homology"/>
<evidence type="ECO:0000256" key="5">
    <source>
        <dbReference type="ARBA" id="ARBA00022801"/>
    </source>
</evidence>
<evidence type="ECO:0000256" key="2">
    <source>
        <dbReference type="ARBA" id="ARBA00008343"/>
    </source>
</evidence>
<dbReference type="GO" id="GO:0006284">
    <property type="term" value="P:base-excision repair"/>
    <property type="evidence" value="ECO:0007669"/>
    <property type="project" value="InterPro"/>
</dbReference>
<sequence length="315" mass="34745">MLTTMPSQLLAWFAAHGRDLPWRHTRDPYQILVAEIMLQQTQVDRVLPKYHAFLATFPSVTALAEAATGEVIRHWAGLGYNRRAVNLQRTARVIVAQHQGAFPREVAALRQLPGLGPYTAGAVACFAFEQDVVFLDTNMRRVLQRTHNGPAVATTAAGDRQLLEVSAALLPVGQGWAWNQALIELGALVCRASSPACPRCPLRAECRAHAAWRNDDETLLAAMGAAPAVPLRRAAEERASYRSSERFVGSNRWYRGRLIDLLRAQPPQQPVLLSMLGPQLRENFGPADMAWLQQLATGLARDGLLVLAGEWVRLP</sequence>
<dbReference type="SUPFAM" id="SSF48150">
    <property type="entry name" value="DNA-glycosylase"/>
    <property type="match status" value="1"/>
</dbReference>
<dbReference type="GO" id="GO:0000701">
    <property type="term" value="F:purine-specific mismatch base pair DNA N-glycosylase activity"/>
    <property type="evidence" value="ECO:0007669"/>
    <property type="project" value="TreeGrafter"/>
</dbReference>
<dbReference type="InterPro" id="IPR044298">
    <property type="entry name" value="MIG/MutY"/>
</dbReference>
<dbReference type="GO" id="GO:0034039">
    <property type="term" value="F:8-oxo-7,8-dihydroguanine DNA N-glycosylase activity"/>
    <property type="evidence" value="ECO:0007669"/>
    <property type="project" value="TreeGrafter"/>
</dbReference>
<dbReference type="Gene3D" id="1.10.1670.10">
    <property type="entry name" value="Helix-hairpin-Helix base-excision DNA repair enzymes (C-terminal)"/>
    <property type="match status" value="1"/>
</dbReference>
<gene>
    <name evidence="11" type="ORF">EI684_15640</name>
</gene>
<keyword evidence="3" id="KW-0479">Metal-binding</keyword>
<feature type="domain" description="HhH-GPD" evidence="10">
    <location>
        <begin position="37"/>
        <end position="188"/>
    </location>
</feature>
<dbReference type="EMBL" id="RSAS01000635">
    <property type="protein sequence ID" value="RRR69438.1"/>
    <property type="molecule type" value="Genomic_DNA"/>
</dbReference>
<evidence type="ECO:0000256" key="3">
    <source>
        <dbReference type="ARBA" id="ARBA00022723"/>
    </source>
</evidence>
<dbReference type="InterPro" id="IPR023170">
    <property type="entry name" value="HhH_base_excis_C"/>
</dbReference>
<keyword evidence="7" id="KW-0411">Iron-sulfur</keyword>
<dbReference type="PROSITE" id="PS00764">
    <property type="entry name" value="ENDONUCLEASE_III_1"/>
    <property type="match status" value="1"/>
</dbReference>
<evidence type="ECO:0000313" key="12">
    <source>
        <dbReference type="Proteomes" id="UP000280307"/>
    </source>
</evidence>
<protein>
    <submittedName>
        <fullName evidence="11">A/G-specific adenine glycosylase</fullName>
    </submittedName>
</protein>
<evidence type="ECO:0000256" key="7">
    <source>
        <dbReference type="ARBA" id="ARBA00023014"/>
    </source>
</evidence>